<dbReference type="EMBL" id="KZ819385">
    <property type="protein sequence ID" value="PWN41959.1"/>
    <property type="molecule type" value="Genomic_DNA"/>
</dbReference>
<accession>A0A316VWX7</accession>
<gene>
    <name evidence="2" type="ORF">IE81DRAFT_330518</name>
</gene>
<dbReference type="OrthoDB" id="3337831at2759"/>
<sequence>MIARISSLALAAGVFAATSSLVAAQPFERRAGFSCEKPGAPVWLSEGDASYGSGGLLLGTFGNPDDSHASSPAVIAIDGRTGPVTPFQVQVTRCTFDGIRASLKEGGTQPSGVPNDHAVKLQVVGRNNKCVALADLTKANTRLQEVDCSSVNNAASQEPQFFVQHYKYGNLRPYGTGNKSYSFYIEDSPTGAIIANPEGCFDGQTCQTDNPVSLL</sequence>
<keyword evidence="1" id="KW-0732">Signal</keyword>
<reference evidence="2 3" key="1">
    <citation type="journal article" date="2018" name="Mol. Biol. Evol.">
        <title>Broad Genomic Sampling Reveals a Smut Pathogenic Ancestry of the Fungal Clade Ustilaginomycotina.</title>
        <authorList>
            <person name="Kijpornyongpan T."/>
            <person name="Mondo S.J."/>
            <person name="Barry K."/>
            <person name="Sandor L."/>
            <person name="Lee J."/>
            <person name="Lipzen A."/>
            <person name="Pangilinan J."/>
            <person name="LaButti K."/>
            <person name="Hainaut M."/>
            <person name="Henrissat B."/>
            <person name="Grigoriev I.V."/>
            <person name="Spatafora J.W."/>
            <person name="Aime M.C."/>
        </authorList>
    </citation>
    <scope>NUCLEOTIDE SEQUENCE [LARGE SCALE GENOMIC DNA]</scope>
    <source>
        <strain evidence="2 3">MCA 4658</strain>
    </source>
</reference>
<dbReference type="Proteomes" id="UP000245783">
    <property type="component" value="Unassembled WGS sequence"/>
</dbReference>
<protein>
    <recommendedName>
        <fullName evidence="4">Secreted protein</fullName>
    </recommendedName>
</protein>
<keyword evidence="3" id="KW-1185">Reference proteome</keyword>
<evidence type="ECO:0000313" key="3">
    <source>
        <dbReference type="Proteomes" id="UP000245783"/>
    </source>
</evidence>
<evidence type="ECO:0008006" key="4">
    <source>
        <dbReference type="Google" id="ProtNLM"/>
    </source>
</evidence>
<feature type="signal peptide" evidence="1">
    <location>
        <begin position="1"/>
        <end position="24"/>
    </location>
</feature>
<feature type="chain" id="PRO_5016407728" description="Secreted protein" evidence="1">
    <location>
        <begin position="25"/>
        <end position="215"/>
    </location>
</feature>
<evidence type="ECO:0000313" key="2">
    <source>
        <dbReference type="EMBL" id="PWN41959.1"/>
    </source>
</evidence>
<dbReference type="GeneID" id="37037065"/>
<name>A0A316VWX7_9BASI</name>
<dbReference type="RefSeq" id="XP_025369119.1">
    <property type="nucleotide sequence ID" value="XM_025515195.1"/>
</dbReference>
<proteinExistence type="predicted"/>
<organism evidence="2 3">
    <name type="scientific">Ceraceosorus guamensis</name>
    <dbReference type="NCBI Taxonomy" id="1522189"/>
    <lineage>
        <taxon>Eukaryota</taxon>
        <taxon>Fungi</taxon>
        <taxon>Dikarya</taxon>
        <taxon>Basidiomycota</taxon>
        <taxon>Ustilaginomycotina</taxon>
        <taxon>Exobasidiomycetes</taxon>
        <taxon>Ceraceosorales</taxon>
        <taxon>Ceraceosoraceae</taxon>
        <taxon>Ceraceosorus</taxon>
    </lineage>
</organism>
<dbReference type="InParanoid" id="A0A316VWX7"/>
<dbReference type="AlphaFoldDB" id="A0A316VWX7"/>
<evidence type="ECO:0000256" key="1">
    <source>
        <dbReference type="SAM" id="SignalP"/>
    </source>
</evidence>